<dbReference type="SUPFAM" id="SSF63411">
    <property type="entry name" value="LuxS/MPP-like metallohydrolase"/>
    <property type="match status" value="4"/>
</dbReference>
<dbReference type="Pfam" id="PF22516">
    <property type="entry name" value="PreP_C"/>
    <property type="match status" value="1"/>
</dbReference>
<dbReference type="Pfam" id="PF05193">
    <property type="entry name" value="Peptidase_M16_C"/>
    <property type="match status" value="1"/>
</dbReference>
<name>A0ABV4P5I6_9GAMM</name>
<proteinExistence type="predicted"/>
<dbReference type="SMART" id="SM01264">
    <property type="entry name" value="M16C_associated"/>
    <property type="match status" value="1"/>
</dbReference>
<evidence type="ECO:0000313" key="3">
    <source>
        <dbReference type="Proteomes" id="UP001569428"/>
    </source>
</evidence>
<protein>
    <submittedName>
        <fullName evidence="2">Insulinase family protein</fullName>
    </submittedName>
</protein>
<dbReference type="RefSeq" id="WP_371841066.1">
    <property type="nucleotide sequence ID" value="NZ_JBGMEK010000081.1"/>
</dbReference>
<accession>A0ABV4P5I6</accession>
<dbReference type="InterPro" id="IPR007863">
    <property type="entry name" value="Peptidase_M16_C"/>
</dbReference>
<dbReference type="InterPro" id="IPR011249">
    <property type="entry name" value="Metalloenz_LuxS/M16"/>
</dbReference>
<feature type="domain" description="Peptidase M16C associated" evidence="1">
    <location>
        <begin position="463"/>
        <end position="710"/>
    </location>
</feature>
<dbReference type="InterPro" id="IPR055130">
    <property type="entry name" value="PreP_C"/>
</dbReference>
<dbReference type="PANTHER" id="PTHR43016:SF13">
    <property type="entry name" value="PRESEQUENCE PROTEASE, MITOCHONDRIAL"/>
    <property type="match status" value="1"/>
</dbReference>
<evidence type="ECO:0000313" key="2">
    <source>
        <dbReference type="EMBL" id="MFA0813272.1"/>
    </source>
</evidence>
<dbReference type="Pfam" id="PF08367">
    <property type="entry name" value="M16C_assoc"/>
    <property type="match status" value="1"/>
</dbReference>
<evidence type="ECO:0000259" key="1">
    <source>
        <dbReference type="SMART" id="SM01264"/>
    </source>
</evidence>
<reference evidence="2 3" key="1">
    <citation type="submission" date="2024-08" db="EMBL/GenBank/DDBJ databases">
        <authorList>
            <person name="Ishaq N."/>
        </authorList>
    </citation>
    <scope>NUCLEOTIDE SEQUENCE [LARGE SCALE GENOMIC DNA]</scope>
    <source>
        <strain evidence="2 3">DSM 18651</strain>
    </source>
</reference>
<dbReference type="InterPro" id="IPR013578">
    <property type="entry name" value="Peptidase_M16C_assoc"/>
</dbReference>
<dbReference type="Pfam" id="PF00675">
    <property type="entry name" value="Peptidase_M16"/>
    <property type="match status" value="1"/>
</dbReference>
<dbReference type="InterPro" id="IPR011765">
    <property type="entry name" value="Pept_M16_N"/>
</dbReference>
<dbReference type="Proteomes" id="UP001569428">
    <property type="component" value="Unassembled WGS sequence"/>
</dbReference>
<keyword evidence="3" id="KW-1185">Reference proteome</keyword>
<sequence length="969" mass="107376">MSNSHPAFKLVTSAEIDSLGVRVEEYRHDTTGAQHLHIAADNPENVFLVALRTVPEDSTGVAHILEHTALCGSDKYPVRDPFFMMIRRSLNTFMNAFTSSDWTAYPFASQNRKDFDNLLDVYLDAVFFARLDPLDFAQEGHRLEFAEADNANSELVYKGVVFNEMKGAMSSVSSQLWHTLSKYLFPTTTYHYNSGGEPTDIPKLSYEQLVAFYRSHYHPSNAIFMTFGDIPAAEHQAAFEEKALHKFDQLDKTIAVGREDRYQAPLKVEEHYPLSGEELNGKTHIVLSWLLGDVTDLEEALTAHLLAGVLLDSSASPLMKLLETTDLGTSPSPLIGLDDSQRELVFVCGIEGSERTCADELERQVLTVLEEVAEAGIPYDQVEASLHQLELQQREIGGDGYPYGLQLILTALTGATHRGDPIGLLNIDATLEKLREQIKDPRFIADKARELLLENQHRVRLVLSPDDKLATRREQAEKDQLAQIRSRLSEKEAEQIIETAKALTDRQIREDDASLLPKVGVEDIPAELPDVEGEETTLGEQKLTLYCAGTNGLVYQQMVSALPDLTEEEKQLLPYYCQVLSEVGLGDKDYLEVQQWQTSVAGALHGFTSSRTAIDNLDHLSGHFILSGKALSRNQSELTELMQATMEQVRFDESPRIKELLLQTLARREQGVVGNGHALAMAAASAGYNRAAWESHASGGLLGLRELKTLVRGLDQEQGLQNLSAQFQSIHQKILAAPRQFLLVGEEEKISDFSRALAPLTSTPSTTAAAPDAPFERKHVEELWVANSQVNFCAKAYATVPMSHPDAAPLSVLSGFLRNGFLHRTIREQGGAYGGGAGHDSNIGVFRFYSYRDPRMGETLEDFDASLKWLAEEKHKEEQVEEAILGVVGGLDKPGSPAGEAKKNFHSALYGRSHTVRQKFRKQVTEVTLEDLQRVGATYLDPRKASTAVVTGTHGREAAAKLNLQEETL</sequence>
<organism evidence="2 3">
    <name type="scientific">Microbulbifer epialgicus</name>
    <dbReference type="NCBI Taxonomy" id="393907"/>
    <lineage>
        <taxon>Bacteria</taxon>
        <taxon>Pseudomonadati</taxon>
        <taxon>Pseudomonadota</taxon>
        <taxon>Gammaproteobacteria</taxon>
        <taxon>Cellvibrionales</taxon>
        <taxon>Microbulbiferaceae</taxon>
        <taxon>Microbulbifer</taxon>
    </lineage>
</organism>
<dbReference type="PANTHER" id="PTHR43016">
    <property type="entry name" value="PRESEQUENCE PROTEASE"/>
    <property type="match status" value="1"/>
</dbReference>
<dbReference type="EMBL" id="JBGMEK010000081">
    <property type="protein sequence ID" value="MFA0813272.1"/>
    <property type="molecule type" value="Genomic_DNA"/>
</dbReference>
<dbReference type="Gene3D" id="3.30.830.10">
    <property type="entry name" value="Metalloenzyme, LuxS/M16 peptidase-like"/>
    <property type="match status" value="4"/>
</dbReference>
<comment type="caution">
    <text evidence="2">The sequence shown here is derived from an EMBL/GenBank/DDBJ whole genome shotgun (WGS) entry which is preliminary data.</text>
</comment>
<gene>
    <name evidence="2" type="ORF">ACCI49_20430</name>
</gene>